<feature type="region of interest" description="Disordered" evidence="7">
    <location>
        <begin position="293"/>
        <end position="313"/>
    </location>
</feature>
<keyword evidence="2 6" id="KW-0547">Nucleotide-binding</keyword>
<dbReference type="Pfam" id="PF13589">
    <property type="entry name" value="HATPase_c_3"/>
    <property type="match status" value="1"/>
</dbReference>
<evidence type="ECO:0000256" key="6">
    <source>
        <dbReference type="PIRSR" id="PIRSR002583-1"/>
    </source>
</evidence>
<reference evidence="9" key="1">
    <citation type="submission" date="2024-07" db="EMBL/GenBank/DDBJ databases">
        <title>Two chromosome-level genome assemblies of Korean endemic species Abeliophyllum distichum and Forsythia ovata (Oleaceae).</title>
        <authorList>
            <person name="Jang H."/>
        </authorList>
    </citation>
    <scope>NUCLEOTIDE SEQUENCE [LARGE SCALE GENOMIC DNA]</scope>
</reference>
<evidence type="ECO:0000256" key="5">
    <source>
        <dbReference type="ARBA" id="ARBA00023186"/>
    </source>
</evidence>
<feature type="binding site" evidence="6">
    <location>
        <position position="247"/>
    </location>
    <ligand>
        <name>ATP</name>
        <dbReference type="ChEBI" id="CHEBI:30616"/>
    </ligand>
</feature>
<evidence type="ECO:0000256" key="7">
    <source>
        <dbReference type="SAM" id="MobiDB-lite"/>
    </source>
</evidence>
<name>A0ABD1UIL2_9LAMI</name>
<dbReference type="Proteomes" id="UP001604336">
    <property type="component" value="Unassembled WGS sequence"/>
</dbReference>
<sequence>MGSQNNDPSVAGSSQGEPPLFCAPAQYAIAIPPSLLSSSNPCHQSADEGTCLFWVAGLSRLLRHLMHQVPPAEKYEYQAEVSRLMDLIVNSLYSNKDVFLRELISNASDALDKLRFLSVTEPDLLKDAFDLDIRIQTDKDNGIITITDTGIGMTRQELLDCLGTIAQSGTAKFLKAMKESKDAGAESNLIGQFGVGFYSAFLVSERVEVSTKSPKSDKQYVWESEANSSSYTIREETDPSKLIPRGTRLTLYLKRDDKGFAHPERIQKLVQNYSLFVSFPIYTWQEKGYTKEVEVDEDPAEAKKDDQDEKTEKKKKTKTVVEKYWDWELTNETQPIWLRNPKEVSTEEYNEFYKKTFNEYLEPLASSHFTTEGEVEFRSVLYVPSIAPTGKDDIINPKTKNIRLYVKRVFISDDFDGELFPRYLSFIKGVVDSNDLPLNVSREILQESRIVRIMRKRLVRKAFDMILGITMSENRDDYARFWENFGKHLKLGCIEDRENHKRIAPLLRFFSSQSEEDTISLDEYVENMKPDQKDIYYIASDSVTSAKNAPFLEKLVEKDVEVLFLVDPIDEVAIQNLKSYKEKNFVDISKEDLDLGDKNEEKDKEIKQEFGQTCEWIKKRLG</sequence>
<evidence type="ECO:0000313" key="9">
    <source>
        <dbReference type="Proteomes" id="UP001604336"/>
    </source>
</evidence>
<dbReference type="InterPro" id="IPR036890">
    <property type="entry name" value="HATPase_C_sf"/>
</dbReference>
<evidence type="ECO:0000256" key="4">
    <source>
        <dbReference type="ARBA" id="ARBA00023016"/>
    </source>
</evidence>
<dbReference type="FunFam" id="3.30.565.10:FF:000024">
    <property type="entry name" value="heat shock protein 90-5, chloroplastic"/>
    <property type="match status" value="1"/>
</dbReference>
<feature type="binding site" evidence="6">
    <location>
        <begin position="168"/>
        <end position="169"/>
    </location>
    <ligand>
        <name>ATP</name>
        <dbReference type="ChEBI" id="CHEBI:30616"/>
    </ligand>
</feature>
<dbReference type="InterPro" id="IPR020568">
    <property type="entry name" value="Ribosomal_Su5_D2-typ_SF"/>
</dbReference>
<keyword evidence="9" id="KW-1185">Reference proteome</keyword>
<gene>
    <name evidence="8" type="ORF">Adt_09891</name>
</gene>
<dbReference type="PIRSF" id="PIRSF002583">
    <property type="entry name" value="Hsp90"/>
    <property type="match status" value="1"/>
</dbReference>
<dbReference type="SUPFAM" id="SSF55874">
    <property type="entry name" value="ATPase domain of HSP90 chaperone/DNA topoisomerase II/histidine kinase"/>
    <property type="match status" value="1"/>
</dbReference>
<proteinExistence type="inferred from homology"/>
<dbReference type="AlphaFoldDB" id="A0ABD1UIL2"/>
<dbReference type="SUPFAM" id="SSF54211">
    <property type="entry name" value="Ribosomal protein S5 domain 2-like"/>
    <property type="match status" value="1"/>
</dbReference>
<dbReference type="HAMAP" id="MF_00505">
    <property type="entry name" value="HSP90"/>
    <property type="match status" value="1"/>
</dbReference>
<dbReference type="Pfam" id="PF00183">
    <property type="entry name" value="HSP90"/>
    <property type="match status" value="1"/>
</dbReference>
<evidence type="ECO:0000256" key="3">
    <source>
        <dbReference type="ARBA" id="ARBA00022840"/>
    </source>
</evidence>
<keyword evidence="5" id="KW-0143">Chaperone</keyword>
<dbReference type="PROSITE" id="PS00298">
    <property type="entry name" value="HSP90"/>
    <property type="match status" value="1"/>
</dbReference>
<dbReference type="NCBIfam" id="NF003555">
    <property type="entry name" value="PRK05218.1"/>
    <property type="match status" value="1"/>
</dbReference>
<feature type="compositionally biased region" description="Basic and acidic residues" evidence="7">
    <location>
        <begin position="300"/>
        <end position="312"/>
    </location>
</feature>
<dbReference type="CDD" id="cd16927">
    <property type="entry name" value="HATPase_Hsp90-like"/>
    <property type="match status" value="1"/>
</dbReference>
<comment type="similarity">
    <text evidence="1">Belongs to the heat shock protein 90 family.</text>
</comment>
<accession>A0ABD1UIL2</accession>
<keyword evidence="3 6" id="KW-0067">ATP-binding</keyword>
<keyword evidence="4 8" id="KW-0346">Stress response</keyword>
<comment type="caution">
    <text evidence="8">The sequence shown here is derived from an EMBL/GenBank/DDBJ whole genome shotgun (WGS) entry which is preliminary data.</text>
</comment>
<dbReference type="GO" id="GO:0005524">
    <property type="term" value="F:ATP binding"/>
    <property type="evidence" value="ECO:0007669"/>
    <property type="project" value="UniProtKB-KW"/>
</dbReference>
<dbReference type="Gene3D" id="3.30.565.10">
    <property type="entry name" value="Histidine kinase-like ATPase, C-terminal domain"/>
    <property type="match status" value="1"/>
</dbReference>
<dbReference type="PRINTS" id="PR00775">
    <property type="entry name" value="HEATSHOCK90"/>
</dbReference>
<dbReference type="InterPro" id="IPR019805">
    <property type="entry name" value="Heat_shock_protein_90_CS"/>
</dbReference>
<dbReference type="Gene3D" id="3.30.230.80">
    <property type="match status" value="1"/>
</dbReference>
<feature type="binding site" evidence="6">
    <location>
        <position position="102"/>
    </location>
    <ligand>
        <name>ATP</name>
        <dbReference type="ChEBI" id="CHEBI:30616"/>
    </ligand>
</feature>
<dbReference type="InterPro" id="IPR001404">
    <property type="entry name" value="Hsp90_fam"/>
</dbReference>
<feature type="binding site" evidence="6">
    <location>
        <begin position="192"/>
        <end position="197"/>
    </location>
    <ligand>
        <name>ATP</name>
        <dbReference type="ChEBI" id="CHEBI:30616"/>
    </ligand>
</feature>
<feature type="binding site" evidence="6">
    <location>
        <position position="153"/>
    </location>
    <ligand>
        <name>ATP</name>
        <dbReference type="ChEBI" id="CHEBI:30616"/>
    </ligand>
</feature>
<feature type="binding site" evidence="6">
    <location>
        <position position="106"/>
    </location>
    <ligand>
        <name>ATP</name>
        <dbReference type="ChEBI" id="CHEBI:30616"/>
    </ligand>
</feature>
<evidence type="ECO:0000256" key="2">
    <source>
        <dbReference type="ARBA" id="ARBA00022741"/>
    </source>
</evidence>
<feature type="binding site" evidence="6">
    <location>
        <position position="148"/>
    </location>
    <ligand>
        <name>ATP</name>
        <dbReference type="ChEBI" id="CHEBI:30616"/>
    </ligand>
</feature>
<dbReference type="InterPro" id="IPR020575">
    <property type="entry name" value="Hsp90_N"/>
</dbReference>
<protein>
    <submittedName>
        <fullName evidence="8">HEAT SHOCK PROTEIN 89.1</fullName>
    </submittedName>
</protein>
<dbReference type="EMBL" id="JBFOLK010000003">
    <property type="protein sequence ID" value="KAL2524837.1"/>
    <property type="molecule type" value="Genomic_DNA"/>
</dbReference>
<feature type="binding site" evidence="6">
    <location>
        <position position="442"/>
    </location>
    <ligand>
        <name>ATP</name>
        <dbReference type="ChEBI" id="CHEBI:30616"/>
    </ligand>
</feature>
<evidence type="ECO:0000256" key="1">
    <source>
        <dbReference type="ARBA" id="ARBA00008239"/>
    </source>
</evidence>
<organism evidence="8 9">
    <name type="scientific">Abeliophyllum distichum</name>
    <dbReference type="NCBI Taxonomy" id="126358"/>
    <lineage>
        <taxon>Eukaryota</taxon>
        <taxon>Viridiplantae</taxon>
        <taxon>Streptophyta</taxon>
        <taxon>Embryophyta</taxon>
        <taxon>Tracheophyta</taxon>
        <taxon>Spermatophyta</taxon>
        <taxon>Magnoliopsida</taxon>
        <taxon>eudicotyledons</taxon>
        <taxon>Gunneridae</taxon>
        <taxon>Pentapetalae</taxon>
        <taxon>asterids</taxon>
        <taxon>lamiids</taxon>
        <taxon>Lamiales</taxon>
        <taxon>Oleaceae</taxon>
        <taxon>Forsythieae</taxon>
        <taxon>Abeliophyllum</taxon>
    </lineage>
</organism>
<dbReference type="FunFam" id="3.30.230.80:FF:000005">
    <property type="entry name" value="heat shock protein 90-5, chloroplastic"/>
    <property type="match status" value="1"/>
</dbReference>
<dbReference type="PANTHER" id="PTHR11528">
    <property type="entry name" value="HEAT SHOCK PROTEIN 90 FAMILY MEMBER"/>
    <property type="match status" value="1"/>
</dbReference>
<dbReference type="FunFam" id="3.40.50.11260:FF:000005">
    <property type="entry name" value="Heat shock protein 90"/>
    <property type="match status" value="1"/>
</dbReference>
<dbReference type="Gene3D" id="3.40.50.11260">
    <property type="match status" value="1"/>
</dbReference>
<evidence type="ECO:0000313" key="8">
    <source>
        <dbReference type="EMBL" id="KAL2524837.1"/>
    </source>
</evidence>